<evidence type="ECO:0000256" key="2">
    <source>
        <dbReference type="ARBA" id="ARBA00022692"/>
    </source>
</evidence>
<reference evidence="7 8" key="1">
    <citation type="submission" date="2015-10" db="EMBL/GenBank/DDBJ databases">
        <authorList>
            <person name="Gilbert D.G."/>
        </authorList>
    </citation>
    <scope>NUCLEOTIDE SEQUENCE [LARGE SCALE GENOMIC DNA]</scope>
    <source>
        <strain evidence="7">COMA1</strain>
    </source>
</reference>
<feature type="region of interest" description="Disordered" evidence="5">
    <location>
        <begin position="8"/>
        <end position="28"/>
    </location>
</feature>
<name>A0A0S4L8P1_9BACT</name>
<evidence type="ECO:0000256" key="3">
    <source>
        <dbReference type="ARBA" id="ARBA00022989"/>
    </source>
</evidence>
<feature type="transmembrane region" description="Helical" evidence="6">
    <location>
        <begin position="488"/>
        <end position="510"/>
    </location>
</feature>
<dbReference type="InterPro" id="IPR045863">
    <property type="entry name" value="CorA_TM1_TM2"/>
</dbReference>
<feature type="transmembrane region" description="Helical" evidence="6">
    <location>
        <begin position="522"/>
        <end position="540"/>
    </location>
</feature>
<dbReference type="GO" id="GO:0016020">
    <property type="term" value="C:membrane"/>
    <property type="evidence" value="ECO:0007669"/>
    <property type="project" value="UniProtKB-SubCell"/>
</dbReference>
<evidence type="ECO:0000313" key="7">
    <source>
        <dbReference type="EMBL" id="CUS34055.1"/>
    </source>
</evidence>
<accession>A0A0S4L8P1</accession>
<sequence length="592" mass="68951">MTIDLAAKPPLPRPFVEQSPQSEESALGDLASHGHDRIVKHFRQVVLWPLQLMPIHEDLPIQKHCDFLQSNEFNALWREVEDEFTGDPSQFQERHYSEFITFLPSVQRFLYGEGTGRGPDINQESPIRVFRRSDVAKVRMTYPDAGTQTIIFDVAHIDLYFFYDIDIVILAMEIFADHLPLTCVEDTLLRFARGYPTYWEDEGHGGHCLKKVDWLAKDGTVLASSDYEDKMKYLSFACRYRAPCIASHWEFLLTPLVLHHSGKVGLIRYRQIESHLLPLMAYLAIDNPALLTREDFIRLGLAAPPDSSDSFPYSEHDRHDHEKRCFYDRYWKRDRVPPGTRFICSGRVFTEVTGCSDSLSASRKTGLEQFRHEYFVLFLISHFHKAAMLMLSDRLVDALNRLQPDNLESIRHFREMTRQILGVFLRFTHRYWFQDVSEHTQVRELFRMTNKHLGTARLYTEVREAIEDMSQYLDSDVLRRQGETMVRLTVVTTVGLIGMATTGFLGMNLIAEADAPLVRKLFIFLSVLIPTTAVTLYTILKSRRLSEFLEKMSDEHALVKSKFLAFLDVWRTKHDRWIGSMKDRKRWTPRTD</sequence>
<dbReference type="Gene3D" id="1.20.58.340">
    <property type="entry name" value="Magnesium transport protein CorA, transmembrane region"/>
    <property type="match status" value="1"/>
</dbReference>
<evidence type="ECO:0008006" key="9">
    <source>
        <dbReference type="Google" id="ProtNLM"/>
    </source>
</evidence>
<protein>
    <recommendedName>
        <fullName evidence="9">CorA-like Mg2+ transporter protein</fullName>
    </recommendedName>
</protein>
<keyword evidence="3 6" id="KW-1133">Transmembrane helix</keyword>
<comment type="subcellular location">
    <subcellularLocation>
        <location evidence="1">Membrane</location>
        <topology evidence="1">Multi-pass membrane protein</topology>
    </subcellularLocation>
</comment>
<dbReference type="EMBL" id="CZQA01000001">
    <property type="protein sequence ID" value="CUS34055.1"/>
    <property type="molecule type" value="Genomic_DNA"/>
</dbReference>
<keyword evidence="4 6" id="KW-0472">Membrane</keyword>
<keyword evidence="2 6" id="KW-0812">Transmembrane</keyword>
<evidence type="ECO:0000313" key="8">
    <source>
        <dbReference type="Proteomes" id="UP000199032"/>
    </source>
</evidence>
<dbReference type="STRING" id="1742972.COMA1_11494"/>
<evidence type="ECO:0000256" key="1">
    <source>
        <dbReference type="ARBA" id="ARBA00004141"/>
    </source>
</evidence>
<dbReference type="AlphaFoldDB" id="A0A0S4L8P1"/>
<organism evidence="7 8">
    <name type="scientific">Candidatus Nitrospira nitrosa</name>
    <dbReference type="NCBI Taxonomy" id="1742972"/>
    <lineage>
        <taxon>Bacteria</taxon>
        <taxon>Pseudomonadati</taxon>
        <taxon>Nitrospirota</taxon>
        <taxon>Nitrospiria</taxon>
        <taxon>Nitrospirales</taxon>
        <taxon>Nitrospiraceae</taxon>
        <taxon>Nitrospira</taxon>
    </lineage>
</organism>
<dbReference type="SUPFAM" id="SSF144083">
    <property type="entry name" value="Magnesium transport protein CorA, transmembrane region"/>
    <property type="match status" value="1"/>
</dbReference>
<evidence type="ECO:0000256" key="4">
    <source>
        <dbReference type="ARBA" id="ARBA00023136"/>
    </source>
</evidence>
<keyword evidence="8" id="KW-1185">Reference proteome</keyword>
<evidence type="ECO:0000256" key="5">
    <source>
        <dbReference type="SAM" id="MobiDB-lite"/>
    </source>
</evidence>
<gene>
    <name evidence="7" type="ORF">COMA1_11494</name>
</gene>
<dbReference type="Proteomes" id="UP000199032">
    <property type="component" value="Unassembled WGS sequence"/>
</dbReference>
<evidence type="ECO:0000256" key="6">
    <source>
        <dbReference type="SAM" id="Phobius"/>
    </source>
</evidence>
<dbReference type="RefSeq" id="WP_176697908.1">
    <property type="nucleotide sequence ID" value="NZ_CZQA01000001.1"/>
</dbReference>
<proteinExistence type="predicted"/>